<evidence type="ECO:0000256" key="1">
    <source>
        <dbReference type="ARBA" id="ARBA00022737"/>
    </source>
</evidence>
<feature type="compositionally biased region" description="Basic and acidic residues" evidence="3">
    <location>
        <begin position="102"/>
        <end position="112"/>
    </location>
</feature>
<feature type="region of interest" description="Disordered" evidence="3">
    <location>
        <begin position="215"/>
        <end position="236"/>
    </location>
</feature>
<evidence type="ECO:0000256" key="2">
    <source>
        <dbReference type="ARBA" id="ARBA00023004"/>
    </source>
</evidence>
<dbReference type="eggNOG" id="KOG0379">
    <property type="taxonomic scope" value="Eukaryota"/>
</dbReference>
<gene>
    <name evidence="4" type="ORF">UCRPA7_5176</name>
</gene>
<dbReference type="AlphaFoldDB" id="R8BJ67"/>
<dbReference type="RefSeq" id="XP_007915914.1">
    <property type="nucleotide sequence ID" value="XM_007917723.1"/>
</dbReference>
<feature type="region of interest" description="Disordered" evidence="3">
    <location>
        <begin position="84"/>
        <end position="162"/>
    </location>
</feature>
<sequence>MPAMPSVKPKSNPKNTLKGTWERIYVPPLPRSSHSIDIVAGTAYIFGGEINPRQPVDNDMHVVTLPYNSAGGDYYAIKARASRPGPTIIEPEPIQEEPAADSGDKGKGKELDDIPLTSPPPFPPGETEPVMAADTYQEGPEASTSKGKEPAGPDRSALGDVPAPRVGHATAVIGSRIFLFGGRGGSDMKALDEAGRVWVFDTKERAWSYLDPVAPAAPTSPSPVTKPAYPAPRSYHSAVATDKPRDFDIKPIKRTESWKEWAQGDSEVMGTPQRPIVGNVANRVRDEDADGYGTFIIHGGCFAEGRANDTWAFDVRSRIWQELPAAPGKPRGGTAIAIAKTRLYRFGGFNGESEEGGQLDYLELAVDRFADMSGQGEVYITARSGWKSLLPEAPPSTESEEAAAPLNGDAEWPGHRSVAGLEMVNLGGGREYLVLALGEREPSGGGHEAAGKFWDDIWAFQVPLHHDGSAASVTDTVWNALGKKSGEGKWFKVEAEAYDDEDDGSVDGPGPRGWIATAAMGELEERGIVIWGGLGEGNNRLGDGWIFRLGPEKREP</sequence>
<dbReference type="Gene3D" id="2.120.10.80">
    <property type="entry name" value="Kelch-type beta propeller"/>
    <property type="match status" value="2"/>
</dbReference>
<organism evidence="4 5">
    <name type="scientific">Phaeoacremonium minimum (strain UCR-PA7)</name>
    <name type="common">Esca disease fungus</name>
    <name type="synonym">Togninia minima</name>
    <dbReference type="NCBI Taxonomy" id="1286976"/>
    <lineage>
        <taxon>Eukaryota</taxon>
        <taxon>Fungi</taxon>
        <taxon>Dikarya</taxon>
        <taxon>Ascomycota</taxon>
        <taxon>Pezizomycotina</taxon>
        <taxon>Sordariomycetes</taxon>
        <taxon>Sordariomycetidae</taxon>
        <taxon>Togniniales</taxon>
        <taxon>Togniniaceae</taxon>
        <taxon>Phaeoacremonium</taxon>
    </lineage>
</organism>
<dbReference type="KEGG" id="tmn:UCRPA7_5176"/>
<keyword evidence="5" id="KW-1185">Reference proteome</keyword>
<evidence type="ECO:0000313" key="5">
    <source>
        <dbReference type="Proteomes" id="UP000014074"/>
    </source>
</evidence>
<protein>
    <submittedName>
        <fullName evidence="4">Putative kelch domain-containing protein</fullName>
    </submittedName>
</protein>
<feature type="compositionally biased region" description="Pro residues" evidence="3">
    <location>
        <begin position="117"/>
        <end position="126"/>
    </location>
</feature>
<dbReference type="GO" id="GO:0019760">
    <property type="term" value="P:glucosinolate metabolic process"/>
    <property type="evidence" value="ECO:0007669"/>
    <property type="project" value="UniProtKB-ARBA"/>
</dbReference>
<evidence type="ECO:0000256" key="3">
    <source>
        <dbReference type="SAM" id="MobiDB-lite"/>
    </source>
</evidence>
<proteinExistence type="predicted"/>
<feature type="compositionally biased region" description="Low complexity" evidence="3">
    <location>
        <begin position="215"/>
        <end position="228"/>
    </location>
</feature>
<evidence type="ECO:0000313" key="4">
    <source>
        <dbReference type="EMBL" id="EON99287.1"/>
    </source>
</evidence>
<dbReference type="GeneID" id="19325702"/>
<dbReference type="HOGENOM" id="CLU_030461_1_1_1"/>
<dbReference type="Pfam" id="PF01344">
    <property type="entry name" value="Kelch_1"/>
    <property type="match status" value="1"/>
</dbReference>
<dbReference type="OrthoDB" id="10250130at2759"/>
<accession>R8BJ67</accession>
<dbReference type="SUPFAM" id="SSF117281">
    <property type="entry name" value="Kelch motif"/>
    <property type="match status" value="1"/>
</dbReference>
<dbReference type="Proteomes" id="UP000014074">
    <property type="component" value="Unassembled WGS sequence"/>
</dbReference>
<keyword evidence="1" id="KW-0677">Repeat</keyword>
<dbReference type="EMBL" id="KB933173">
    <property type="protein sequence ID" value="EON99287.1"/>
    <property type="molecule type" value="Genomic_DNA"/>
</dbReference>
<dbReference type="PANTHER" id="PTHR47435:SF4">
    <property type="entry name" value="KELCH REPEAT PROTEIN (AFU_ORTHOLOGUE AFUA_5G12780)"/>
    <property type="match status" value="1"/>
</dbReference>
<keyword evidence="2" id="KW-0408">Iron</keyword>
<name>R8BJ67_PHAM7</name>
<dbReference type="PANTHER" id="PTHR47435">
    <property type="entry name" value="KELCH REPEAT PROTEIN (AFU_ORTHOLOGUE AFUA_5G12780)"/>
    <property type="match status" value="1"/>
</dbReference>
<dbReference type="InterPro" id="IPR015915">
    <property type="entry name" value="Kelch-typ_b-propeller"/>
</dbReference>
<reference evidence="5" key="1">
    <citation type="journal article" date="2013" name="Genome Announc.">
        <title>Draft genome sequence of the ascomycete Phaeoacremonium aleophilum strain UCR-PA7, a causal agent of the esca disease complex in grapevines.</title>
        <authorList>
            <person name="Blanco-Ulate B."/>
            <person name="Rolshausen P."/>
            <person name="Cantu D."/>
        </authorList>
    </citation>
    <scope>NUCLEOTIDE SEQUENCE [LARGE SCALE GENOMIC DNA]</scope>
    <source>
        <strain evidence="5">UCR-PA7</strain>
    </source>
</reference>
<dbReference type="InterPro" id="IPR006652">
    <property type="entry name" value="Kelch_1"/>
</dbReference>